<reference evidence="1 2" key="1">
    <citation type="submission" date="2019-11" db="EMBL/GenBank/DDBJ databases">
        <title>Whole genome shotgun sequencing (WGS) data from Adlercreutzia equolifaciens ResAG-91, Eggerthella lenta MRI-F36, MRI-F37, MRI-F40, ResAG-49, ResAG-88, ResAG-121, ResAG-145, and Gordonibacter sp. ResAG-5, ResAG-26, ResAG-43, ResAG-50, ResAG-59.</title>
        <authorList>
            <person name="Stoll D.A."/>
            <person name="Danylec N."/>
            <person name="Franz C.M.A.P."/>
            <person name="Huch M."/>
        </authorList>
    </citation>
    <scope>NUCLEOTIDE SEQUENCE [LARGE SCALE GENOMIC DNA]</scope>
    <source>
        <strain evidence="1 2">ResAG-59</strain>
    </source>
</reference>
<dbReference type="RefSeq" id="WP_157007184.1">
    <property type="nucleotide sequence ID" value="NZ_WPOC01000005.1"/>
</dbReference>
<sequence>MAKKNDDERRHVRSEGSRYGEMAALPWPTCPDLRLTAHRTTLDVASLPRADLLGGIKDAPLLSAPPDANVVMERRLPAEFATRELFALDPDDDEALLSFMGEHGVVVAPYFDSQAAFSATMRPTERNPEWIRGKRPLEAHLEHAWLSILDECSLSFPNAPDGFRALLRDAAWASEAMRSEAAQRGGELQCAASWQEAKLSLLLLRECVALMAALDVAQGDLRRAFAAMLGFGVVPDLIVGRHQGEEWRGKNAGELLAVGKAEFSEAAESAVLTFESQRSVANAYIFLSGMAFCSGVAYTGFRAFLGDARFEFGAGSSMREAESALDILTRCSPRFGSLGSALALQLVEIVETDLPWRKCEACGRYFKRYRRPGGGVGSQRVKRALLCSSICQRNRKRAGEAAAVRELDRRVSESKGAVSGRSAREVSEWLDDVIDVLNHEDAFLSAYDLKRRRSMPPDERPPLRYPAITAEQKERALKRHFPTLHCLDSCGGSQLPST</sequence>
<proteinExistence type="predicted"/>
<accession>A0A6N8IFJ9</accession>
<organism evidence="1 2">
    <name type="scientific">Gordonibacter urolithinfaciens</name>
    <dbReference type="NCBI Taxonomy" id="1335613"/>
    <lineage>
        <taxon>Bacteria</taxon>
        <taxon>Bacillati</taxon>
        <taxon>Actinomycetota</taxon>
        <taxon>Coriobacteriia</taxon>
        <taxon>Eggerthellales</taxon>
        <taxon>Eggerthellaceae</taxon>
        <taxon>Gordonibacter</taxon>
    </lineage>
</organism>
<dbReference type="Proteomes" id="UP000468327">
    <property type="component" value="Unassembled WGS sequence"/>
</dbReference>
<gene>
    <name evidence="1" type="ORF">GO738_04655</name>
</gene>
<name>A0A6N8IFJ9_9ACTN</name>
<keyword evidence="2" id="KW-1185">Reference proteome</keyword>
<protein>
    <submittedName>
        <fullName evidence="1">Uncharacterized protein</fullName>
    </submittedName>
</protein>
<evidence type="ECO:0000313" key="2">
    <source>
        <dbReference type="Proteomes" id="UP000468327"/>
    </source>
</evidence>
<dbReference type="AlphaFoldDB" id="A0A6N8IFJ9"/>
<evidence type="ECO:0000313" key="1">
    <source>
        <dbReference type="EMBL" id="MVN14651.1"/>
    </source>
</evidence>
<comment type="caution">
    <text evidence="1">The sequence shown here is derived from an EMBL/GenBank/DDBJ whole genome shotgun (WGS) entry which is preliminary data.</text>
</comment>
<dbReference type="EMBL" id="WPOC01000005">
    <property type="protein sequence ID" value="MVN14651.1"/>
    <property type="molecule type" value="Genomic_DNA"/>
</dbReference>